<gene>
    <name evidence="2" type="ORF">JX265_004996</name>
</gene>
<feature type="compositionally biased region" description="Low complexity" evidence="1">
    <location>
        <begin position="105"/>
        <end position="119"/>
    </location>
</feature>
<comment type="caution">
    <text evidence="2">The sequence shown here is derived from an EMBL/GenBank/DDBJ whole genome shotgun (WGS) entry which is preliminary data.</text>
</comment>
<accession>A0A9P9WP72</accession>
<dbReference type="AlphaFoldDB" id="A0A9P9WP72"/>
<dbReference type="OrthoDB" id="2563506at2759"/>
<protein>
    <submittedName>
        <fullName evidence="2">Uncharacterized protein</fullName>
    </submittedName>
</protein>
<dbReference type="EMBL" id="JAFIMR010000010">
    <property type="protein sequence ID" value="KAI1873374.1"/>
    <property type="molecule type" value="Genomic_DNA"/>
</dbReference>
<evidence type="ECO:0000256" key="1">
    <source>
        <dbReference type="SAM" id="MobiDB-lite"/>
    </source>
</evidence>
<feature type="compositionally biased region" description="Basic and acidic residues" evidence="1">
    <location>
        <begin position="127"/>
        <end position="137"/>
    </location>
</feature>
<keyword evidence="3" id="KW-1185">Reference proteome</keyword>
<sequence>MSYNTSWDHQYCLSCDRQTDGATYCSESCRLSDFDKSSTTCSTPISSPGLTGSNFSWTSPRPQTKFYLSPAYDFSNAQPYGSTPQPQPLFRRHESLPSVGQLTPSSSYSSLSSMQSTSSRGGGEGRQLSDKAKKQLRDYASSFNIQRRRSC</sequence>
<reference evidence="2" key="1">
    <citation type="submission" date="2021-03" db="EMBL/GenBank/DDBJ databases">
        <title>Revisited historic fungal species revealed as producer of novel bioactive compounds through whole genome sequencing and comparative genomics.</title>
        <authorList>
            <person name="Vignolle G.A."/>
            <person name="Hochenegger N."/>
            <person name="Mach R.L."/>
            <person name="Mach-Aigner A.R."/>
            <person name="Javad Rahimi M."/>
            <person name="Salim K.A."/>
            <person name="Chan C.M."/>
            <person name="Lim L.B.L."/>
            <person name="Cai F."/>
            <person name="Druzhinina I.S."/>
            <person name="U'Ren J.M."/>
            <person name="Derntl C."/>
        </authorList>
    </citation>
    <scope>NUCLEOTIDE SEQUENCE</scope>
    <source>
        <strain evidence="2">TUCIM 5799</strain>
    </source>
</reference>
<organism evidence="2 3">
    <name type="scientific">Neoarthrinium moseri</name>
    <dbReference type="NCBI Taxonomy" id="1658444"/>
    <lineage>
        <taxon>Eukaryota</taxon>
        <taxon>Fungi</taxon>
        <taxon>Dikarya</taxon>
        <taxon>Ascomycota</taxon>
        <taxon>Pezizomycotina</taxon>
        <taxon>Sordariomycetes</taxon>
        <taxon>Xylariomycetidae</taxon>
        <taxon>Amphisphaeriales</taxon>
        <taxon>Apiosporaceae</taxon>
        <taxon>Neoarthrinium</taxon>
    </lineage>
</organism>
<dbReference type="Proteomes" id="UP000829685">
    <property type="component" value="Unassembled WGS sequence"/>
</dbReference>
<feature type="compositionally biased region" description="Polar residues" evidence="1">
    <location>
        <begin position="49"/>
        <end position="60"/>
    </location>
</feature>
<feature type="compositionally biased region" description="Low complexity" evidence="1">
    <location>
        <begin position="37"/>
        <end position="48"/>
    </location>
</feature>
<evidence type="ECO:0000313" key="2">
    <source>
        <dbReference type="EMBL" id="KAI1873374.1"/>
    </source>
</evidence>
<feature type="region of interest" description="Disordered" evidence="1">
    <location>
        <begin position="77"/>
        <end position="151"/>
    </location>
</feature>
<name>A0A9P9WP72_9PEZI</name>
<feature type="region of interest" description="Disordered" evidence="1">
    <location>
        <begin position="34"/>
        <end position="60"/>
    </location>
</feature>
<proteinExistence type="predicted"/>
<dbReference type="InterPro" id="IPR024368">
    <property type="entry name" value="Ecl1/2/3"/>
</dbReference>
<evidence type="ECO:0000313" key="3">
    <source>
        <dbReference type="Proteomes" id="UP000829685"/>
    </source>
</evidence>
<dbReference type="Pfam" id="PF12855">
    <property type="entry name" value="Ecl1"/>
    <property type="match status" value="1"/>
</dbReference>